<gene>
    <name evidence="2" type="ORF">PAC_13826</name>
</gene>
<name>A0A1L7XFV4_9HELO</name>
<feature type="region of interest" description="Disordered" evidence="1">
    <location>
        <begin position="77"/>
        <end position="331"/>
    </location>
</feature>
<feature type="compositionally biased region" description="Polar residues" evidence="1">
    <location>
        <begin position="316"/>
        <end position="326"/>
    </location>
</feature>
<feature type="compositionally biased region" description="Basic and acidic residues" evidence="1">
    <location>
        <begin position="212"/>
        <end position="223"/>
    </location>
</feature>
<keyword evidence="3" id="KW-1185">Reference proteome</keyword>
<reference evidence="2 3" key="1">
    <citation type="submission" date="2016-03" db="EMBL/GenBank/DDBJ databases">
        <authorList>
            <person name="Ploux O."/>
        </authorList>
    </citation>
    <scope>NUCLEOTIDE SEQUENCE [LARGE SCALE GENOMIC DNA]</scope>
    <source>
        <strain evidence="2 3">UAMH 11012</strain>
    </source>
</reference>
<sequence>MADEELTDDYVAKLLAKDAKETSVKYSTLGLQAFAQSKPPANKPKPNTRFLRNIIKDTDSHNQALLAREAAEARARLRTLPSHQEEKKPVKVGAGDIRRRQLGDIAAILGGRPSKRKRTEGSGKNNGVRYVNTSSEDEKPEEKPRAKSGRDRESREHRSEGERLRDHRSHRRHRSASEDRARDRKERRKRDRSRSRSLGESREKGSKRRDRSRSPRENREKNPERRHRSPRRKRSRSPEEERSRDKSHRSHRHRRSPSREKRKTEEESKKSEREPKRKPEYDSDPLDDIIGPPPPPKIKIRGRGTISDVSGIDSRFSANYDPTTDVQLDPDEENDWDQALEALRDRQKWKQQGADRLRAAGFTEEEVSKWEKGGEKREADVRWAKQGEGREWDRGKTFDDDGGVKVESSFGRLTDM</sequence>
<feature type="compositionally biased region" description="Basic and acidic residues" evidence="1">
    <location>
        <begin position="257"/>
        <end position="281"/>
    </location>
</feature>
<dbReference type="Proteomes" id="UP000184330">
    <property type="component" value="Unassembled WGS sequence"/>
</dbReference>
<dbReference type="STRING" id="576137.A0A1L7XFV4"/>
<evidence type="ECO:0000313" key="2">
    <source>
        <dbReference type="EMBL" id="CZR63929.1"/>
    </source>
</evidence>
<feature type="compositionally biased region" description="Basic residues" evidence="1">
    <location>
        <begin position="224"/>
        <end position="235"/>
    </location>
</feature>
<feature type="compositionally biased region" description="Basic and acidic residues" evidence="1">
    <location>
        <begin position="175"/>
        <end position="184"/>
    </location>
</feature>
<organism evidence="2 3">
    <name type="scientific">Phialocephala subalpina</name>
    <dbReference type="NCBI Taxonomy" id="576137"/>
    <lineage>
        <taxon>Eukaryota</taxon>
        <taxon>Fungi</taxon>
        <taxon>Dikarya</taxon>
        <taxon>Ascomycota</taxon>
        <taxon>Pezizomycotina</taxon>
        <taxon>Leotiomycetes</taxon>
        <taxon>Helotiales</taxon>
        <taxon>Mollisiaceae</taxon>
        <taxon>Phialocephala</taxon>
        <taxon>Phialocephala fortinii species complex</taxon>
    </lineage>
</organism>
<dbReference type="EMBL" id="FJOG01000025">
    <property type="protein sequence ID" value="CZR63929.1"/>
    <property type="molecule type" value="Genomic_DNA"/>
</dbReference>
<evidence type="ECO:0000256" key="1">
    <source>
        <dbReference type="SAM" id="MobiDB-lite"/>
    </source>
</evidence>
<feature type="compositionally biased region" description="Basic and acidic residues" evidence="1">
    <location>
        <begin position="136"/>
        <end position="165"/>
    </location>
</feature>
<feature type="compositionally biased region" description="Basic residues" evidence="1">
    <location>
        <begin position="185"/>
        <end position="195"/>
    </location>
</feature>
<dbReference type="PANTHER" id="PTHR40132:SF1">
    <property type="entry name" value="PRE-MRNA-SPLICING FACTOR 38B"/>
    <property type="match status" value="1"/>
</dbReference>
<dbReference type="OrthoDB" id="2431475at2759"/>
<protein>
    <submittedName>
        <fullName evidence="2">Related to TSM1-component of TFIID complex</fullName>
    </submittedName>
</protein>
<feature type="compositionally biased region" description="Basic residues" evidence="1">
    <location>
        <begin position="245"/>
        <end position="256"/>
    </location>
</feature>
<proteinExistence type="predicted"/>
<accession>A0A1L7XFV4</accession>
<dbReference type="PANTHER" id="PTHR40132">
    <property type="entry name" value="PRE-MRNA-SPLICING FACTOR 38B"/>
    <property type="match status" value="1"/>
</dbReference>
<dbReference type="AlphaFoldDB" id="A0A1L7XFV4"/>
<evidence type="ECO:0000313" key="3">
    <source>
        <dbReference type="Proteomes" id="UP000184330"/>
    </source>
</evidence>